<comment type="caution">
    <text evidence="12">The sequence shown here is derived from an EMBL/GenBank/DDBJ whole genome shotgun (WGS) entry which is preliminary data.</text>
</comment>
<evidence type="ECO:0000256" key="3">
    <source>
        <dbReference type="ARBA" id="ARBA00022692"/>
    </source>
</evidence>
<sequence length="525" mass="57596">MSATKTDTMIPKRQSLLRSTSLVSLMTFISRMMGFARDMVLANFFGAQAGMDAFFVAFRIPNFMRRLFAEGAFAQAFVPVLAEYQKTRSPDDVRVFIARIAGYLSSILTVVTIIGMFAAPIIVFLFAPGFSHDGGRAQLTTEMLRITFPFLMLVSLTAMSGAVLNTYGYFAVPAITPVLLNISMILAAFYLCPHLPQPVVGLAWGVLIAGIIQLLFQLPFLYRRNLLVRPRLVRNDPGVNRVLKLMVPALFGVSIAQLNLMVDSVFASFLKVGSVSWLYYTDRLTDFPLGVFGVAIATVILPHLSRRHAEQSITHYSQALDWGLRSILLIGIPAGLGLCLFSMPLVVSCFAYGKFIANDVIQTQKSLITLASGVPAFMMIKVLASGFYARQDISTPVKVGALAMVVNTILCAVFVWHFAHAGLTLASALAGYVNCGVLLFLLIKRKVYLPSPGWLKYSIQLICANAAISIYLILMGGTLDYWLNLEPVARLGLLGAHVLAVVVIYLFVLGLTGLRPKHFRGQMKE</sequence>
<organism evidence="12 13">
    <name type="scientific">Legionella lytica</name>
    <dbReference type="NCBI Taxonomy" id="96232"/>
    <lineage>
        <taxon>Bacteria</taxon>
        <taxon>Pseudomonadati</taxon>
        <taxon>Pseudomonadota</taxon>
        <taxon>Gammaproteobacteria</taxon>
        <taxon>Legionellales</taxon>
        <taxon>Legionellaceae</taxon>
        <taxon>Legionella</taxon>
    </lineage>
</organism>
<feature type="transmembrane region" description="Helical" evidence="10">
    <location>
        <begin position="455"/>
        <end position="474"/>
    </location>
</feature>
<dbReference type="PIRSF" id="PIRSF002869">
    <property type="entry name" value="MviN"/>
    <property type="match status" value="1"/>
</dbReference>
<dbReference type="PRINTS" id="PR01806">
    <property type="entry name" value="VIRFACTRMVIN"/>
</dbReference>
<protein>
    <recommendedName>
        <fullName evidence="10">Probable lipid II flippase MurJ</fullName>
    </recommendedName>
</protein>
<name>A0ABW8DAR1_9GAMM</name>
<feature type="transmembrane region" description="Helical" evidence="10">
    <location>
        <begin position="171"/>
        <end position="190"/>
    </location>
</feature>
<dbReference type="HAMAP" id="MF_02078">
    <property type="entry name" value="MurJ_MviN"/>
    <property type="match status" value="1"/>
</dbReference>
<keyword evidence="13" id="KW-1185">Reference proteome</keyword>
<keyword evidence="5 10" id="KW-0573">Peptidoglycan synthesis</keyword>
<dbReference type="PANTHER" id="PTHR47019:SF1">
    <property type="entry name" value="LIPID II FLIPPASE MURJ"/>
    <property type="match status" value="1"/>
</dbReference>
<feature type="transmembrane region" description="Helical" evidence="10">
    <location>
        <begin position="425"/>
        <end position="443"/>
    </location>
</feature>
<dbReference type="InterPro" id="IPR004268">
    <property type="entry name" value="MurJ"/>
</dbReference>
<feature type="transmembrane region" description="Helical" evidence="10">
    <location>
        <begin position="103"/>
        <end position="126"/>
    </location>
</feature>
<dbReference type="NCBIfam" id="TIGR01695">
    <property type="entry name" value="murJ_mviN"/>
    <property type="match status" value="1"/>
</dbReference>
<dbReference type="Proteomes" id="UP001615550">
    <property type="component" value="Unassembled WGS sequence"/>
</dbReference>
<feature type="transmembrane region" description="Helical" evidence="10">
    <location>
        <begin position="401"/>
        <end position="419"/>
    </location>
</feature>
<keyword evidence="10 11" id="KW-0813">Transport</keyword>
<feature type="transmembrane region" description="Helical" evidence="10">
    <location>
        <begin position="494"/>
        <end position="514"/>
    </location>
</feature>
<feature type="transmembrane region" description="Helical" evidence="10">
    <location>
        <begin position="367"/>
        <end position="389"/>
    </location>
</feature>
<comment type="function">
    <text evidence="8 10 11">Involved in peptidoglycan biosynthesis. Transports lipid-linked peptidoglycan precursors from the inner to the outer leaflet of the cytoplasmic membrane.</text>
</comment>
<gene>
    <name evidence="10 12" type="primary">murJ</name>
    <name evidence="12" type="ORF">ACD661_10920</name>
</gene>
<keyword evidence="6 10" id="KW-1133">Transmembrane helix</keyword>
<comment type="subcellular location">
    <subcellularLocation>
        <location evidence="10">Cell inner membrane</location>
        <topology evidence="10">Multi-pass membrane protein</topology>
    </subcellularLocation>
    <subcellularLocation>
        <location evidence="1">Cell membrane</location>
        <topology evidence="1">Multi-pass membrane protein</topology>
    </subcellularLocation>
</comment>
<evidence type="ECO:0000256" key="9">
    <source>
        <dbReference type="ARBA" id="ARBA00061532"/>
    </source>
</evidence>
<evidence type="ECO:0000256" key="6">
    <source>
        <dbReference type="ARBA" id="ARBA00022989"/>
    </source>
</evidence>
<dbReference type="CDD" id="cd13123">
    <property type="entry name" value="MATE_MurJ_like"/>
    <property type="match status" value="1"/>
</dbReference>
<evidence type="ECO:0000256" key="1">
    <source>
        <dbReference type="ARBA" id="ARBA00004651"/>
    </source>
</evidence>
<evidence type="ECO:0000256" key="10">
    <source>
        <dbReference type="HAMAP-Rule" id="MF_02078"/>
    </source>
</evidence>
<comment type="similarity">
    <text evidence="9 10 11">Belongs to the MurJ/MviN family.</text>
</comment>
<reference evidence="12 13" key="1">
    <citation type="submission" date="2024-08" db="EMBL/GenBank/DDBJ databases">
        <title>Draft Genome Sequence of Legionella lytica strain DSB2004, Isolated From a Fire Sprinkler System.</title>
        <authorList>
            <person name="Everhart A.D."/>
            <person name="Kidane D.T."/>
            <person name="Farone A.L."/>
            <person name="Farone M.B."/>
        </authorList>
    </citation>
    <scope>NUCLEOTIDE SEQUENCE [LARGE SCALE GENOMIC DNA]</scope>
    <source>
        <strain evidence="12 13">DSB2004</strain>
    </source>
</reference>
<dbReference type="EMBL" id="JBGORX010000003">
    <property type="protein sequence ID" value="MFJ1269071.1"/>
    <property type="molecule type" value="Genomic_DNA"/>
</dbReference>
<keyword evidence="10 11" id="KW-0961">Cell wall biogenesis/degradation</keyword>
<feature type="transmembrane region" description="Helical" evidence="10">
    <location>
        <begin position="146"/>
        <end position="164"/>
    </location>
</feature>
<evidence type="ECO:0000313" key="12">
    <source>
        <dbReference type="EMBL" id="MFJ1269071.1"/>
    </source>
</evidence>
<dbReference type="PANTHER" id="PTHR47019">
    <property type="entry name" value="LIPID II FLIPPASE MURJ"/>
    <property type="match status" value="1"/>
</dbReference>
<evidence type="ECO:0000256" key="2">
    <source>
        <dbReference type="ARBA" id="ARBA00022475"/>
    </source>
</evidence>
<keyword evidence="3 10" id="KW-0812">Transmembrane</keyword>
<keyword evidence="10" id="KW-0997">Cell inner membrane</keyword>
<evidence type="ECO:0000256" key="4">
    <source>
        <dbReference type="ARBA" id="ARBA00022960"/>
    </source>
</evidence>
<evidence type="ECO:0000256" key="8">
    <source>
        <dbReference type="ARBA" id="ARBA00060041"/>
    </source>
</evidence>
<evidence type="ECO:0000256" key="7">
    <source>
        <dbReference type="ARBA" id="ARBA00023136"/>
    </source>
</evidence>
<keyword evidence="7 10" id="KW-0472">Membrane</keyword>
<evidence type="ECO:0000256" key="5">
    <source>
        <dbReference type="ARBA" id="ARBA00022984"/>
    </source>
</evidence>
<comment type="pathway">
    <text evidence="10">Cell wall biogenesis; peptidoglycan biosynthesis.</text>
</comment>
<feature type="transmembrane region" description="Helical" evidence="10">
    <location>
        <begin position="202"/>
        <end position="222"/>
    </location>
</feature>
<keyword evidence="4 10" id="KW-0133">Cell shape</keyword>
<keyword evidence="2 10" id="KW-1003">Cell membrane</keyword>
<dbReference type="InterPro" id="IPR051050">
    <property type="entry name" value="Lipid_II_flippase_MurJ/MviN"/>
</dbReference>
<proteinExistence type="inferred from homology"/>
<feature type="transmembrane region" description="Helical" evidence="10">
    <location>
        <begin position="287"/>
        <end position="305"/>
    </location>
</feature>
<dbReference type="Pfam" id="PF03023">
    <property type="entry name" value="MurJ"/>
    <property type="match status" value="1"/>
</dbReference>
<feature type="transmembrane region" description="Helical" evidence="10">
    <location>
        <begin position="242"/>
        <end position="267"/>
    </location>
</feature>
<evidence type="ECO:0000313" key="13">
    <source>
        <dbReference type="Proteomes" id="UP001615550"/>
    </source>
</evidence>
<dbReference type="RefSeq" id="WP_400187887.1">
    <property type="nucleotide sequence ID" value="NZ_JBGORX010000003.1"/>
</dbReference>
<accession>A0ABW8DAR1</accession>
<evidence type="ECO:0000256" key="11">
    <source>
        <dbReference type="PIRNR" id="PIRNR002869"/>
    </source>
</evidence>
<feature type="transmembrane region" description="Helical" evidence="10">
    <location>
        <begin position="326"/>
        <end position="347"/>
    </location>
</feature>